<dbReference type="AlphaFoldDB" id="A0A6L2P2Y5"/>
<feature type="compositionally biased region" description="Gly residues" evidence="2">
    <location>
        <begin position="69"/>
        <end position="85"/>
    </location>
</feature>
<organism evidence="3">
    <name type="scientific">Tanacetum cinerariifolium</name>
    <name type="common">Dalmatian daisy</name>
    <name type="synonym">Chrysanthemum cinerariifolium</name>
    <dbReference type="NCBI Taxonomy" id="118510"/>
    <lineage>
        <taxon>Eukaryota</taxon>
        <taxon>Viridiplantae</taxon>
        <taxon>Streptophyta</taxon>
        <taxon>Embryophyta</taxon>
        <taxon>Tracheophyta</taxon>
        <taxon>Spermatophyta</taxon>
        <taxon>Magnoliopsida</taxon>
        <taxon>eudicotyledons</taxon>
        <taxon>Gunneridae</taxon>
        <taxon>Pentapetalae</taxon>
        <taxon>asterids</taxon>
        <taxon>campanulids</taxon>
        <taxon>Asterales</taxon>
        <taxon>Asteraceae</taxon>
        <taxon>Asteroideae</taxon>
        <taxon>Anthemideae</taxon>
        <taxon>Anthemidinae</taxon>
        <taxon>Tanacetum</taxon>
    </lineage>
</organism>
<evidence type="ECO:0000256" key="2">
    <source>
        <dbReference type="SAM" id="MobiDB-lite"/>
    </source>
</evidence>
<accession>A0A6L2P2Y5</accession>
<feature type="coiled-coil region" evidence="1">
    <location>
        <begin position="202"/>
        <end position="229"/>
    </location>
</feature>
<dbReference type="EMBL" id="BKCJ010010714">
    <property type="protein sequence ID" value="GEU92810.1"/>
    <property type="molecule type" value="Genomic_DNA"/>
</dbReference>
<proteinExistence type="predicted"/>
<name>A0A6L2P2Y5_TANCI</name>
<feature type="region of interest" description="Disordered" evidence="2">
    <location>
        <begin position="55"/>
        <end position="87"/>
    </location>
</feature>
<sequence>VEMAWCGGGVVVVVRWLGESGAWHGGDGMASVAWMMMTRVDGNGAVVLLGGVGGGGSGRRRGSGEQPGIVGGRTGDQGSRGGGRGTKVDDCESIDLLDVLLVVKFDEQSVFNHWDWTSNGAWCNKGTRIINGWNHNDVDVVVIDQDDQVIHTRIWLKKERKEVFCSFIYAHNRYTHRRSLWRSLSKHTCSLPTELKDFPSKFNELTEEIKSLTSQVAELKTLKWELLEEFLSLPAKVELAQAKIKTLDALPSLLLNVTKSLNKFAEVLESTSTKAGDQSVLSVG</sequence>
<evidence type="ECO:0000256" key="1">
    <source>
        <dbReference type="SAM" id="Coils"/>
    </source>
</evidence>
<protein>
    <submittedName>
        <fullName evidence="3">Uncharacterized protein</fullName>
    </submittedName>
</protein>
<keyword evidence="1" id="KW-0175">Coiled coil</keyword>
<feature type="non-terminal residue" evidence="3">
    <location>
        <position position="1"/>
    </location>
</feature>
<gene>
    <name evidence="3" type="ORF">Tci_064788</name>
</gene>
<reference evidence="3" key="1">
    <citation type="journal article" date="2019" name="Sci. Rep.">
        <title>Draft genome of Tanacetum cinerariifolium, the natural source of mosquito coil.</title>
        <authorList>
            <person name="Yamashiro T."/>
            <person name="Shiraishi A."/>
            <person name="Satake H."/>
            <person name="Nakayama K."/>
        </authorList>
    </citation>
    <scope>NUCLEOTIDE SEQUENCE</scope>
</reference>
<comment type="caution">
    <text evidence="3">The sequence shown here is derived from an EMBL/GenBank/DDBJ whole genome shotgun (WGS) entry which is preliminary data.</text>
</comment>
<evidence type="ECO:0000313" key="3">
    <source>
        <dbReference type="EMBL" id="GEU92810.1"/>
    </source>
</evidence>